<comment type="caution">
    <text evidence="7">The sequence shown here is derived from an EMBL/GenBank/DDBJ whole genome shotgun (WGS) entry which is preliminary data.</text>
</comment>
<dbReference type="GO" id="GO:0035091">
    <property type="term" value="F:phosphatidylinositol binding"/>
    <property type="evidence" value="ECO:0007669"/>
    <property type="project" value="InterPro"/>
</dbReference>
<feature type="region of interest" description="Disordered" evidence="2">
    <location>
        <begin position="621"/>
        <end position="651"/>
    </location>
</feature>
<accession>A0A2S4Q0U8</accession>
<feature type="compositionally biased region" description="Acidic residues" evidence="2">
    <location>
        <begin position="641"/>
        <end position="650"/>
    </location>
</feature>
<keyword evidence="8" id="KW-1185">Reference proteome</keyword>
<dbReference type="PROSITE" id="PS51207">
    <property type="entry name" value="PXA"/>
    <property type="match status" value="1"/>
</dbReference>
<dbReference type="InterPro" id="IPR016137">
    <property type="entry name" value="RGS"/>
</dbReference>
<dbReference type="SUPFAM" id="SSF64268">
    <property type="entry name" value="PX domain"/>
    <property type="match status" value="1"/>
</dbReference>
<evidence type="ECO:0000259" key="4">
    <source>
        <dbReference type="PROSITE" id="PS50132"/>
    </source>
</evidence>
<dbReference type="Pfam" id="PF08628">
    <property type="entry name" value="Nexin_C"/>
    <property type="match status" value="1"/>
</dbReference>
<dbReference type="InterPro" id="IPR001683">
    <property type="entry name" value="PX_dom"/>
</dbReference>
<protein>
    <recommendedName>
        <fullName evidence="9">Intermediate filament protein</fullName>
    </recommendedName>
</protein>
<dbReference type="Gene3D" id="3.30.1520.10">
    <property type="entry name" value="Phox-like domain"/>
    <property type="match status" value="1"/>
</dbReference>
<feature type="non-terminal residue" evidence="7">
    <location>
        <position position="1203"/>
    </location>
</feature>
<feature type="domain" description="PX" evidence="5">
    <location>
        <begin position="870"/>
        <end position="988"/>
    </location>
</feature>
<organism evidence="7 8">
    <name type="scientific">Erysiphe pulchra</name>
    <dbReference type="NCBI Taxonomy" id="225359"/>
    <lineage>
        <taxon>Eukaryota</taxon>
        <taxon>Fungi</taxon>
        <taxon>Dikarya</taxon>
        <taxon>Ascomycota</taxon>
        <taxon>Pezizomycotina</taxon>
        <taxon>Leotiomycetes</taxon>
        <taxon>Erysiphales</taxon>
        <taxon>Erysiphaceae</taxon>
        <taxon>Erysiphe</taxon>
    </lineage>
</organism>
<feature type="domain" description="RGS" evidence="4">
    <location>
        <begin position="414"/>
        <end position="552"/>
    </location>
</feature>
<evidence type="ECO:0000259" key="6">
    <source>
        <dbReference type="PROSITE" id="PS51207"/>
    </source>
</evidence>
<dbReference type="InterPro" id="IPR036871">
    <property type="entry name" value="PX_dom_sf"/>
</dbReference>
<dbReference type="Proteomes" id="UP000237438">
    <property type="component" value="Unassembled WGS sequence"/>
</dbReference>
<dbReference type="SMART" id="SM00315">
    <property type="entry name" value="RGS"/>
    <property type="match status" value="1"/>
</dbReference>
<name>A0A2S4Q0U8_9PEZI</name>
<dbReference type="InterPro" id="IPR003114">
    <property type="entry name" value="Phox_assoc"/>
</dbReference>
<evidence type="ECO:0000313" key="8">
    <source>
        <dbReference type="Proteomes" id="UP000237438"/>
    </source>
</evidence>
<dbReference type="Pfam" id="PF00787">
    <property type="entry name" value="PX"/>
    <property type="match status" value="1"/>
</dbReference>
<dbReference type="SMART" id="SM00312">
    <property type="entry name" value="PX"/>
    <property type="match status" value="1"/>
</dbReference>
<evidence type="ECO:0000313" key="7">
    <source>
        <dbReference type="EMBL" id="POS87896.1"/>
    </source>
</evidence>
<dbReference type="PROSITE" id="PS50195">
    <property type="entry name" value="PX"/>
    <property type="match status" value="1"/>
</dbReference>
<dbReference type="Pfam" id="PF02194">
    <property type="entry name" value="PXA"/>
    <property type="match status" value="1"/>
</dbReference>
<dbReference type="AlphaFoldDB" id="A0A2S4Q0U8"/>
<dbReference type="PANTHER" id="PTHR22775">
    <property type="entry name" value="SORTING NEXIN"/>
    <property type="match status" value="1"/>
</dbReference>
<feature type="domain" description="PXA" evidence="6">
    <location>
        <begin position="102"/>
        <end position="291"/>
    </location>
</feature>
<evidence type="ECO:0000256" key="3">
    <source>
        <dbReference type="SAM" id="Phobius"/>
    </source>
</evidence>
<dbReference type="InterPro" id="IPR036305">
    <property type="entry name" value="RGS_sf"/>
</dbReference>
<gene>
    <name evidence="7" type="ORF">EPUL_000408</name>
</gene>
<dbReference type="PANTHER" id="PTHR22775:SF3">
    <property type="entry name" value="SORTING NEXIN-13"/>
    <property type="match status" value="1"/>
</dbReference>
<keyword evidence="3" id="KW-0472">Membrane</keyword>
<evidence type="ECO:0008006" key="9">
    <source>
        <dbReference type="Google" id="ProtNLM"/>
    </source>
</evidence>
<keyword evidence="3" id="KW-0812">Transmembrane</keyword>
<dbReference type="PROSITE" id="PS50132">
    <property type="entry name" value="RGS"/>
    <property type="match status" value="1"/>
</dbReference>
<dbReference type="SMART" id="SM00313">
    <property type="entry name" value="PXA"/>
    <property type="match status" value="1"/>
</dbReference>
<dbReference type="CDD" id="cd06876">
    <property type="entry name" value="PX_MDM1p"/>
    <property type="match status" value="1"/>
</dbReference>
<sequence length="1203" mass="137195">MASKRRDVILAGIVSFFAWSFAVNWIPSLRWVAYAFAIGLVLPVLGLIALLLSTSRKITLKEKRKIRRPKGVAFLAPTSWRREIVALKARQEYKKQLLYTESKTISDVLNELLNLILRDFINSWYSGISKSPVFTNEVDKVIRAALVNLRDRLLVLDFAAILIARFVPILTAHFRDYYNAERAVRGKYLNRTVTESEELDLAIAAKYNNGKLHPAVCLSYSDTKLLQQNYLRSVIKDLLPQLLPESYLASRTASALINELVVCTIFTPTIHLIAEPDTWNQIMESYGRSMLQDRSTVKKLRFALDQHASPAPKAIRGIVFPRLAPGDHERRFERFLRAIRKLNNVSEARRFRSEISSQLKKESTQVKDPIYLRRLEIGKRLLDQRVNQLALGRDRTFDIHGAPINAISRLENASLVDILHDTAGLTYFMEYMDRQNLLSLVQFWIVVDGFRTPLEGDFADDDINTSCLSHTETDRKDLAQIYDSYFSKQELNVSDSSRRIVREFLKSGKDASPKQYYLARKEILKAQTATLDVMQEKYFLKFKKSDLFYKCLTSQEVMNVQMQISPELPVQKNHIPPCVSSSSMLSIKDPIVSRTPSRSSSKGEQLQLFINSSLDMTNTASNQHHHRYTRSKPNGNNMFINDDDDDDIDNEGMSTSINSLDQVSDRNLPDKKVVQAMEAALNIIMEDKSNVEDLRKSLFEDEDSLSPHSQPRNINSSSGLFHKTRANKFGEKIEKVEKPNISSLGLVNMSSRIGVFKDDDLFPDEEKFMSDEHEDPEEDELDQDDEVHEAAPGDLGLAEAIMALTIDIERLEAQDAVIDSMTRKAELTNNTAELRILKKSKTSLQREIRRKELQRRQYVVQESDSSLYGRSTIKIKSVLVGKEDDGREYAVYVIEIQRKAGEQIPAATWTITRRYSEFLELHQRLREKYTSIRNSNFPRRRMVMKLQTDFLQKRRQALENYLREILLQPEVCRSIELRTFLSESASSPGGDSFHENDENKKDLITRLYNSITDGMEDLFGSIPVLDQISVAGQNLISSATQQLISMPSTATEDSLNAAEAEAELNAFENKELEPFIKPICDIFLEIFELNHGNNWLRGRAVVVVLHQLLGGTIERKVRENIKGLFSEDSIVRYIGLLRDSIWPDGELKLDKKPRTPAQKAKSKAEASFMLATLVPDLAASVVGRVNAQAASRRIFATFNNPRL</sequence>
<reference evidence="7 8" key="1">
    <citation type="submission" date="2017-10" db="EMBL/GenBank/DDBJ databases">
        <title>Development of genomic resources for the powdery mildew, Erysiphe pulchra.</title>
        <authorList>
            <person name="Wadl P.A."/>
            <person name="Mack B.M."/>
            <person name="Moore G."/>
            <person name="Beltz S.B."/>
        </authorList>
    </citation>
    <scope>NUCLEOTIDE SEQUENCE [LARGE SCALE GENOMIC DNA]</scope>
    <source>
        <strain evidence="7">Cflorida</strain>
    </source>
</reference>
<dbReference type="Pfam" id="PF00615">
    <property type="entry name" value="RGS"/>
    <property type="match status" value="1"/>
</dbReference>
<keyword evidence="3" id="KW-1133">Transmembrane helix</keyword>
<feature type="transmembrane region" description="Helical" evidence="3">
    <location>
        <begin position="153"/>
        <end position="174"/>
    </location>
</feature>
<dbReference type="OrthoDB" id="120967at2759"/>
<proteinExistence type="inferred from homology"/>
<dbReference type="InterPro" id="IPR013937">
    <property type="entry name" value="Sorting_nexin_C"/>
</dbReference>
<feature type="transmembrane region" description="Helical" evidence="3">
    <location>
        <begin position="32"/>
        <end position="54"/>
    </location>
</feature>
<dbReference type="SUPFAM" id="SSF48097">
    <property type="entry name" value="Regulator of G-protein signaling, RGS"/>
    <property type="match status" value="1"/>
</dbReference>
<evidence type="ECO:0000256" key="1">
    <source>
        <dbReference type="ARBA" id="ARBA00010883"/>
    </source>
</evidence>
<comment type="similarity">
    <text evidence="1">Belongs to the sorting nexin family.</text>
</comment>
<feature type="transmembrane region" description="Helical" evidence="3">
    <location>
        <begin position="7"/>
        <end position="26"/>
    </location>
</feature>
<evidence type="ECO:0000256" key="2">
    <source>
        <dbReference type="SAM" id="MobiDB-lite"/>
    </source>
</evidence>
<dbReference type="InterPro" id="IPR044926">
    <property type="entry name" value="RGS_subdomain_2"/>
</dbReference>
<dbReference type="STRING" id="225359.A0A2S4Q0U8"/>
<dbReference type="EMBL" id="PEDP01000057">
    <property type="protein sequence ID" value="POS87896.1"/>
    <property type="molecule type" value="Genomic_DNA"/>
</dbReference>
<evidence type="ECO:0000259" key="5">
    <source>
        <dbReference type="PROSITE" id="PS50195"/>
    </source>
</evidence>
<dbReference type="Gene3D" id="1.10.167.10">
    <property type="entry name" value="Regulator of G-protein Signalling 4, domain 2"/>
    <property type="match status" value="1"/>
</dbReference>